<comment type="caution">
    <text evidence="6">The sequence shown here is derived from an EMBL/GenBank/DDBJ whole genome shotgun (WGS) entry which is preliminary data.</text>
</comment>
<protein>
    <recommendedName>
        <fullName evidence="1">peptide-methionine (S)-S-oxide reductase</fullName>
        <ecNumber evidence="1">1.8.4.11</ecNumber>
    </recommendedName>
</protein>
<feature type="domain" description="Peptide methionine sulphoxide reductase MsrA" evidence="5">
    <location>
        <begin position="13"/>
        <end position="149"/>
    </location>
</feature>
<gene>
    <name evidence="6" type="ORF">H7C18_06955</name>
</gene>
<dbReference type="PANTHER" id="PTHR42799">
    <property type="entry name" value="MITOCHONDRIAL PEPTIDE METHIONINE SULFOXIDE REDUCTASE"/>
    <property type="match status" value="1"/>
</dbReference>
<evidence type="ECO:0000256" key="4">
    <source>
        <dbReference type="ARBA" id="ARBA00048782"/>
    </source>
</evidence>
<evidence type="ECO:0000256" key="2">
    <source>
        <dbReference type="ARBA" id="ARBA00023002"/>
    </source>
</evidence>
<name>A0A7X0SIL3_9BACL</name>
<evidence type="ECO:0000313" key="6">
    <source>
        <dbReference type="EMBL" id="MBB6730639.1"/>
    </source>
</evidence>
<evidence type="ECO:0000256" key="3">
    <source>
        <dbReference type="ARBA" id="ARBA00047806"/>
    </source>
</evidence>
<dbReference type="PROSITE" id="PS51257">
    <property type="entry name" value="PROKAR_LIPOPROTEIN"/>
    <property type="match status" value="1"/>
</dbReference>
<organism evidence="6 7">
    <name type="scientific">Cohnella zeiphila</name>
    <dbReference type="NCBI Taxonomy" id="2761120"/>
    <lineage>
        <taxon>Bacteria</taxon>
        <taxon>Bacillati</taxon>
        <taxon>Bacillota</taxon>
        <taxon>Bacilli</taxon>
        <taxon>Bacillales</taxon>
        <taxon>Paenibacillaceae</taxon>
        <taxon>Cohnella</taxon>
    </lineage>
</organism>
<comment type="catalytic activity">
    <reaction evidence="4">
        <text>[thioredoxin]-disulfide + L-methionine + H2O = L-methionine (S)-S-oxide + [thioredoxin]-dithiol</text>
        <dbReference type="Rhea" id="RHEA:19993"/>
        <dbReference type="Rhea" id="RHEA-COMP:10698"/>
        <dbReference type="Rhea" id="RHEA-COMP:10700"/>
        <dbReference type="ChEBI" id="CHEBI:15377"/>
        <dbReference type="ChEBI" id="CHEBI:29950"/>
        <dbReference type="ChEBI" id="CHEBI:50058"/>
        <dbReference type="ChEBI" id="CHEBI:57844"/>
        <dbReference type="ChEBI" id="CHEBI:58772"/>
        <dbReference type="EC" id="1.8.4.11"/>
    </reaction>
</comment>
<dbReference type="AlphaFoldDB" id="A0A7X0SIL3"/>
<dbReference type="EMBL" id="JACJVO010000008">
    <property type="protein sequence ID" value="MBB6730639.1"/>
    <property type="molecule type" value="Genomic_DNA"/>
</dbReference>
<dbReference type="Gene3D" id="3.30.1060.10">
    <property type="entry name" value="Peptide methionine sulphoxide reductase MsrA"/>
    <property type="match status" value="1"/>
</dbReference>
<proteinExistence type="predicted"/>
<reference evidence="6 7" key="1">
    <citation type="submission" date="2020-08" db="EMBL/GenBank/DDBJ databases">
        <title>Cohnella phylogeny.</title>
        <authorList>
            <person name="Dunlap C."/>
        </authorList>
    </citation>
    <scope>NUCLEOTIDE SEQUENCE [LARGE SCALE GENOMIC DNA]</scope>
    <source>
        <strain evidence="6 7">CBP 2801</strain>
    </source>
</reference>
<dbReference type="GO" id="GO:0034599">
    <property type="term" value="P:cellular response to oxidative stress"/>
    <property type="evidence" value="ECO:0007669"/>
    <property type="project" value="TreeGrafter"/>
</dbReference>
<dbReference type="InterPro" id="IPR050162">
    <property type="entry name" value="MsrA_MetSO_reductase"/>
</dbReference>
<sequence length="215" mass="24706">MDKQSVEFNLHTLTLGMGCFWSPDALFGSLPGVIRTRVGYAGGTAPQPDYREMGDHSETVELDFDAERISYDRLLETFWGHHSPVNINGYKGRQYQSLLLYRDANQEQAIRRIKSRIESDKGMLLETEVAPFRAFHLAEPRHQKYYLKRYPDAIAKLGALYPTEEELTNATLAARLNGLAKGFTSLERILDEIRDWPIGAEELSEWTALIRQIRW</sequence>
<comment type="catalytic activity">
    <reaction evidence="3">
        <text>L-methionyl-[protein] + [thioredoxin]-disulfide + H2O = L-methionyl-(S)-S-oxide-[protein] + [thioredoxin]-dithiol</text>
        <dbReference type="Rhea" id="RHEA:14217"/>
        <dbReference type="Rhea" id="RHEA-COMP:10698"/>
        <dbReference type="Rhea" id="RHEA-COMP:10700"/>
        <dbReference type="Rhea" id="RHEA-COMP:12313"/>
        <dbReference type="Rhea" id="RHEA-COMP:12315"/>
        <dbReference type="ChEBI" id="CHEBI:15377"/>
        <dbReference type="ChEBI" id="CHEBI:16044"/>
        <dbReference type="ChEBI" id="CHEBI:29950"/>
        <dbReference type="ChEBI" id="CHEBI:44120"/>
        <dbReference type="ChEBI" id="CHEBI:50058"/>
        <dbReference type="EC" id="1.8.4.11"/>
    </reaction>
</comment>
<evidence type="ECO:0000259" key="5">
    <source>
        <dbReference type="Pfam" id="PF01625"/>
    </source>
</evidence>
<dbReference type="Pfam" id="PF01625">
    <property type="entry name" value="PMSR"/>
    <property type="match status" value="1"/>
</dbReference>
<dbReference type="InterPro" id="IPR002569">
    <property type="entry name" value="Met_Sox_Rdtase_MsrA_dom"/>
</dbReference>
<dbReference type="EC" id="1.8.4.11" evidence="1"/>
<dbReference type="Proteomes" id="UP000564644">
    <property type="component" value="Unassembled WGS sequence"/>
</dbReference>
<evidence type="ECO:0000313" key="7">
    <source>
        <dbReference type="Proteomes" id="UP000564644"/>
    </source>
</evidence>
<dbReference type="PANTHER" id="PTHR42799:SF13">
    <property type="entry name" value="PEPTIDE METHIONINE SULFOXIDE REDUCTASE"/>
    <property type="match status" value="1"/>
</dbReference>
<dbReference type="SUPFAM" id="SSF55068">
    <property type="entry name" value="Peptide methionine sulfoxide reductase"/>
    <property type="match status" value="1"/>
</dbReference>
<keyword evidence="7" id="KW-1185">Reference proteome</keyword>
<dbReference type="GO" id="GO:0005737">
    <property type="term" value="C:cytoplasm"/>
    <property type="evidence" value="ECO:0007669"/>
    <property type="project" value="TreeGrafter"/>
</dbReference>
<keyword evidence="2" id="KW-0560">Oxidoreductase</keyword>
<evidence type="ECO:0000256" key="1">
    <source>
        <dbReference type="ARBA" id="ARBA00012502"/>
    </source>
</evidence>
<accession>A0A7X0SIL3</accession>
<dbReference type="GO" id="GO:0008113">
    <property type="term" value="F:peptide-methionine (S)-S-oxide reductase activity"/>
    <property type="evidence" value="ECO:0007669"/>
    <property type="project" value="UniProtKB-EC"/>
</dbReference>
<dbReference type="InterPro" id="IPR036509">
    <property type="entry name" value="Met_Sox_Rdtase_MsrA_sf"/>
</dbReference>
<dbReference type="RefSeq" id="WP_185128303.1">
    <property type="nucleotide sequence ID" value="NZ_JACJVO010000008.1"/>
</dbReference>